<feature type="coiled-coil region" evidence="3">
    <location>
        <begin position="561"/>
        <end position="642"/>
    </location>
</feature>
<dbReference type="GO" id="GO:0005524">
    <property type="term" value="F:ATP binding"/>
    <property type="evidence" value="ECO:0007669"/>
    <property type="project" value="UniProtKB-KW"/>
</dbReference>
<evidence type="ECO:0000259" key="4">
    <source>
        <dbReference type="PROSITE" id="PS50893"/>
    </source>
</evidence>
<dbReference type="EMBL" id="JAYFUM010000029">
    <property type="protein sequence ID" value="MEA5141571.1"/>
    <property type="molecule type" value="Genomic_DNA"/>
</dbReference>
<gene>
    <name evidence="5" type="ORF">VB248_20625</name>
</gene>
<evidence type="ECO:0000256" key="2">
    <source>
        <dbReference type="ARBA" id="ARBA00022840"/>
    </source>
</evidence>
<dbReference type="InterPro" id="IPR051309">
    <property type="entry name" value="ABCF_ATPase"/>
</dbReference>
<dbReference type="InterPro" id="IPR032781">
    <property type="entry name" value="ABC_tran_Xtn"/>
</dbReference>
<evidence type="ECO:0000313" key="6">
    <source>
        <dbReference type="Proteomes" id="UP001302949"/>
    </source>
</evidence>
<dbReference type="Pfam" id="PF12848">
    <property type="entry name" value="ABC_tran_Xtn"/>
    <property type="match status" value="1"/>
</dbReference>
<name>A0ABU5QFE3_9BACT</name>
<dbReference type="CDD" id="cd03221">
    <property type="entry name" value="ABCF_EF-3"/>
    <property type="match status" value="2"/>
</dbReference>
<dbReference type="InterPro" id="IPR017871">
    <property type="entry name" value="ABC_transporter-like_CS"/>
</dbReference>
<dbReference type="Proteomes" id="UP001302949">
    <property type="component" value="Unassembled WGS sequence"/>
</dbReference>
<dbReference type="PROSITE" id="PS50893">
    <property type="entry name" value="ABC_TRANSPORTER_2"/>
    <property type="match status" value="2"/>
</dbReference>
<dbReference type="SUPFAM" id="SSF52540">
    <property type="entry name" value="P-loop containing nucleoside triphosphate hydrolases"/>
    <property type="match status" value="2"/>
</dbReference>
<evidence type="ECO:0000256" key="1">
    <source>
        <dbReference type="ARBA" id="ARBA00022741"/>
    </source>
</evidence>
<dbReference type="InterPro" id="IPR003439">
    <property type="entry name" value="ABC_transporter-like_ATP-bd"/>
</dbReference>
<reference evidence="5 6" key="1">
    <citation type="submission" date="2023-12" db="EMBL/GenBank/DDBJ databases">
        <title>Novel species of the genus Arcicella isolated from rivers.</title>
        <authorList>
            <person name="Lu H."/>
        </authorList>
    </citation>
    <scope>NUCLEOTIDE SEQUENCE [LARGE SCALE GENOMIC DNA]</scope>
    <source>
        <strain evidence="5 6">KCTC 23307</strain>
    </source>
</reference>
<dbReference type="InterPro" id="IPR003593">
    <property type="entry name" value="AAA+_ATPase"/>
</dbReference>
<dbReference type="PANTHER" id="PTHR42855">
    <property type="entry name" value="ABC TRANSPORTER ATP-BINDING SUBUNIT"/>
    <property type="match status" value="1"/>
</dbReference>
<keyword evidence="6" id="KW-1185">Reference proteome</keyword>
<keyword evidence="1" id="KW-0547">Nucleotide-binding</keyword>
<dbReference type="SMART" id="SM00382">
    <property type="entry name" value="AAA"/>
    <property type="match status" value="2"/>
</dbReference>
<keyword evidence="2 5" id="KW-0067">ATP-binding</keyword>
<organism evidence="5 6">
    <name type="scientific">Arcicella rigui</name>
    <dbReference type="NCBI Taxonomy" id="797020"/>
    <lineage>
        <taxon>Bacteria</taxon>
        <taxon>Pseudomonadati</taxon>
        <taxon>Bacteroidota</taxon>
        <taxon>Cytophagia</taxon>
        <taxon>Cytophagales</taxon>
        <taxon>Flectobacillaceae</taxon>
        <taxon>Arcicella</taxon>
    </lineage>
</organism>
<feature type="domain" description="ABC transporter" evidence="4">
    <location>
        <begin position="2"/>
        <end position="255"/>
    </location>
</feature>
<evidence type="ECO:0000313" key="5">
    <source>
        <dbReference type="EMBL" id="MEA5141571.1"/>
    </source>
</evidence>
<dbReference type="PROSITE" id="PS00211">
    <property type="entry name" value="ABC_TRANSPORTER_1"/>
    <property type="match status" value="2"/>
</dbReference>
<protein>
    <submittedName>
        <fullName evidence="5">ABC-F family ATP-binding cassette domain-containing protein</fullName>
    </submittedName>
</protein>
<accession>A0ABU5QFE3</accession>
<dbReference type="Pfam" id="PF00005">
    <property type="entry name" value="ABC_tran"/>
    <property type="match status" value="2"/>
</dbReference>
<keyword evidence="3" id="KW-0175">Coiled coil</keyword>
<proteinExistence type="predicted"/>
<dbReference type="Gene3D" id="3.40.50.300">
    <property type="entry name" value="P-loop containing nucleotide triphosphate hydrolases"/>
    <property type="match status" value="2"/>
</dbReference>
<evidence type="ECO:0000256" key="3">
    <source>
        <dbReference type="SAM" id="Coils"/>
    </source>
</evidence>
<dbReference type="PANTHER" id="PTHR42855:SF2">
    <property type="entry name" value="DRUG RESISTANCE ABC TRANSPORTER,ATP-BINDING PROTEIN"/>
    <property type="match status" value="1"/>
</dbReference>
<feature type="domain" description="ABC transporter" evidence="4">
    <location>
        <begin position="323"/>
        <end position="536"/>
    </location>
</feature>
<dbReference type="InterPro" id="IPR027417">
    <property type="entry name" value="P-loop_NTPase"/>
</dbReference>
<sequence>MLSINNLSFYFGSRPMYDGANLHIKPKDKIGLIGANGTGKSTLLRIINGEYLPDGGSISKSGDCTIGFLNQDLLSYQSDDSILSVAMQAFERQNFLQAEIDKVLHKMETNFEDDDVNKLARFQEEFEALGGYTIQSEAEAILEGLGFSTDELSQPLKKFSGGWRMRVMLAKLLLQRPSLLMLDEPTNHLDLPSIEWVENYINTYEGAIIVVSHDRYFLDNTVTTIVEVAGSKLIPYSGNYSFYMEEKALRNEIQKGAYENQQQAIKQTERFITRFKAKATKARQVQSRVKALERLELIDDVLDENAKVNFKFNFGTQPGRFIMHLEDVTKAYGPKRILTNTNAVIERGDKIALIGANGKGKSTVLRIIDGSEQFDGERKMGHNVIDSFYAQHQLESLDINNTLLDELKMTGTGKLETELRSILGCFLFSGDDAFKKIKVLSGGEKSRVALAKVLISEANFLLLDEPTNHLDMMSVNILIQALQQYEGTYVVVSHDRFFVSEIANKIWYIEDEEIKVYPGTYDEYETWMEQRRLNGEFSKEVSPKKTVEKVVEKKPMDDFAKKEAQKNLKKLNQKLTDTENEIAKLEKQKVDKEKTLADPITFKDPEALRRENEAYQKILNLLEEANDTWEEVMLEIEELESLVQ</sequence>
<comment type="caution">
    <text evidence="5">The sequence shown here is derived from an EMBL/GenBank/DDBJ whole genome shotgun (WGS) entry which is preliminary data.</text>
</comment>